<protein>
    <submittedName>
        <fullName evidence="1">Uncharacterized protein</fullName>
    </submittedName>
</protein>
<accession>A0AAW1Y5A7</accession>
<dbReference type="EMBL" id="JBEDUW010000002">
    <property type="protein sequence ID" value="KAK9944266.1"/>
    <property type="molecule type" value="Genomic_DNA"/>
</dbReference>
<proteinExistence type="predicted"/>
<dbReference type="PANTHER" id="PTHR45786:SF74">
    <property type="entry name" value="ATP-DEPENDENT DNA HELICASE"/>
    <property type="match status" value="1"/>
</dbReference>
<dbReference type="PANTHER" id="PTHR45786">
    <property type="entry name" value="DNA BINDING PROTEIN-LIKE"/>
    <property type="match status" value="1"/>
</dbReference>
<gene>
    <name evidence="1" type="ORF">M0R45_009840</name>
</gene>
<comment type="caution">
    <text evidence="1">The sequence shown here is derived from an EMBL/GenBank/DDBJ whole genome shotgun (WGS) entry which is preliminary data.</text>
</comment>
<evidence type="ECO:0000313" key="2">
    <source>
        <dbReference type="Proteomes" id="UP001457282"/>
    </source>
</evidence>
<dbReference type="Proteomes" id="UP001457282">
    <property type="component" value="Unassembled WGS sequence"/>
</dbReference>
<sequence>MFSFTSMGTKIDYRINDGSGPYVFKIWGQVHHLMGSVLPLDGELPKYADKFENNSLPSFNMTMFGR</sequence>
<organism evidence="1 2">
    <name type="scientific">Rubus argutus</name>
    <name type="common">Southern blackberry</name>
    <dbReference type="NCBI Taxonomy" id="59490"/>
    <lineage>
        <taxon>Eukaryota</taxon>
        <taxon>Viridiplantae</taxon>
        <taxon>Streptophyta</taxon>
        <taxon>Embryophyta</taxon>
        <taxon>Tracheophyta</taxon>
        <taxon>Spermatophyta</taxon>
        <taxon>Magnoliopsida</taxon>
        <taxon>eudicotyledons</taxon>
        <taxon>Gunneridae</taxon>
        <taxon>Pentapetalae</taxon>
        <taxon>rosids</taxon>
        <taxon>fabids</taxon>
        <taxon>Rosales</taxon>
        <taxon>Rosaceae</taxon>
        <taxon>Rosoideae</taxon>
        <taxon>Rosoideae incertae sedis</taxon>
        <taxon>Rubus</taxon>
    </lineage>
</organism>
<keyword evidence="2" id="KW-1185">Reference proteome</keyword>
<evidence type="ECO:0000313" key="1">
    <source>
        <dbReference type="EMBL" id="KAK9944266.1"/>
    </source>
</evidence>
<dbReference type="AlphaFoldDB" id="A0AAW1Y5A7"/>
<reference evidence="1 2" key="1">
    <citation type="journal article" date="2023" name="G3 (Bethesda)">
        <title>A chromosome-length genome assembly and annotation of blackberry (Rubus argutus, cv. 'Hillquist').</title>
        <authorList>
            <person name="Bruna T."/>
            <person name="Aryal R."/>
            <person name="Dudchenko O."/>
            <person name="Sargent D.J."/>
            <person name="Mead D."/>
            <person name="Buti M."/>
            <person name="Cavallini A."/>
            <person name="Hytonen T."/>
            <person name="Andres J."/>
            <person name="Pham M."/>
            <person name="Weisz D."/>
            <person name="Mascagni F."/>
            <person name="Usai G."/>
            <person name="Natali L."/>
            <person name="Bassil N."/>
            <person name="Fernandez G.E."/>
            <person name="Lomsadze A."/>
            <person name="Armour M."/>
            <person name="Olukolu B."/>
            <person name="Poorten T."/>
            <person name="Britton C."/>
            <person name="Davik J."/>
            <person name="Ashrafi H."/>
            <person name="Aiden E.L."/>
            <person name="Borodovsky M."/>
            <person name="Worthington M."/>
        </authorList>
    </citation>
    <scope>NUCLEOTIDE SEQUENCE [LARGE SCALE GENOMIC DNA]</scope>
    <source>
        <strain evidence="1">PI 553951</strain>
    </source>
</reference>
<name>A0AAW1Y5A7_RUBAR</name>